<dbReference type="FunFam" id="3.40.630.30:FF:000064">
    <property type="entry name" value="GNAT family acetyltransferase"/>
    <property type="match status" value="1"/>
</dbReference>
<keyword evidence="2 5" id="KW-0808">Transferase</keyword>
<dbReference type="SUPFAM" id="SSF55729">
    <property type="entry name" value="Acyl-CoA N-acyltransferases (Nat)"/>
    <property type="match status" value="1"/>
</dbReference>
<name>C1C0Y2_CALCM</name>
<comment type="similarity">
    <text evidence="1">Belongs to the acetyltransferase family.</text>
</comment>
<dbReference type="PANTHER" id="PTHR10545">
    <property type="entry name" value="DIAMINE N-ACETYLTRANSFERASE"/>
    <property type="match status" value="1"/>
</dbReference>
<dbReference type="PROSITE" id="PS51186">
    <property type="entry name" value="GNAT"/>
    <property type="match status" value="1"/>
</dbReference>
<dbReference type="EMBL" id="BT080511">
    <property type="protein sequence ID" value="ACO14935.1"/>
    <property type="molecule type" value="mRNA"/>
</dbReference>
<dbReference type="Pfam" id="PF00583">
    <property type="entry name" value="Acetyltransf_1"/>
    <property type="match status" value="1"/>
</dbReference>
<dbReference type="PANTHER" id="PTHR10545:SF29">
    <property type="entry name" value="GH14572P-RELATED"/>
    <property type="match status" value="1"/>
</dbReference>
<proteinExistence type="evidence at transcript level"/>
<evidence type="ECO:0000256" key="2">
    <source>
        <dbReference type="ARBA" id="ARBA00022679"/>
    </source>
</evidence>
<evidence type="ECO:0000259" key="4">
    <source>
        <dbReference type="PROSITE" id="PS51186"/>
    </source>
</evidence>
<feature type="domain" description="N-acetyltransferase" evidence="4">
    <location>
        <begin position="2"/>
        <end position="159"/>
    </location>
</feature>
<keyword evidence="3" id="KW-0012">Acyltransferase</keyword>
<dbReference type="CDD" id="cd04301">
    <property type="entry name" value="NAT_SF"/>
    <property type="match status" value="1"/>
</dbReference>
<dbReference type="GO" id="GO:0008080">
    <property type="term" value="F:N-acetyltransferase activity"/>
    <property type="evidence" value="ECO:0007669"/>
    <property type="project" value="TreeGrafter"/>
</dbReference>
<dbReference type="Gene3D" id="3.40.630.30">
    <property type="match status" value="1"/>
</dbReference>
<sequence length="164" mass="18849">MHHIRVARREDCKGIVRLIQLLADYQDMSDGPKLTAEKLEEDGFGSEPAFHCNVATIDDICVGYTLYTYGFSTFYGPNVYMEDLFVMKEHRGKGIGADLWRSVVKESLEKGCSTFDFSVLRHNSSSIEFYERKGAKNKTRLENWDTYNLDRKGMELLVNGSRRT</sequence>
<evidence type="ECO:0000313" key="5">
    <source>
        <dbReference type="EMBL" id="ACO14935.1"/>
    </source>
</evidence>
<dbReference type="AlphaFoldDB" id="C1C0Y2"/>
<dbReference type="InterPro" id="IPR000182">
    <property type="entry name" value="GNAT_dom"/>
</dbReference>
<dbReference type="InterPro" id="IPR051016">
    <property type="entry name" value="Diverse_Substrate_AcTransf"/>
</dbReference>
<accession>C1C0Y2</accession>
<gene>
    <name evidence="5" type="primary">SAT2</name>
</gene>
<reference evidence="5" key="1">
    <citation type="submission" date="2009-03" db="EMBL/GenBank/DDBJ databases">
        <title>Caligus clemensi ESTs and full-length cDNAs.</title>
        <authorList>
            <person name="Yasuike M."/>
            <person name="von Schalburg K."/>
            <person name="Cooper G."/>
            <person name="Leong J."/>
            <person name="Jones S.R.M."/>
            <person name="Koop B.F."/>
        </authorList>
    </citation>
    <scope>NUCLEOTIDE SEQUENCE</scope>
    <source>
        <tissue evidence="5">Whole</tissue>
    </source>
</reference>
<evidence type="ECO:0000256" key="3">
    <source>
        <dbReference type="ARBA" id="ARBA00023315"/>
    </source>
</evidence>
<evidence type="ECO:0000256" key="1">
    <source>
        <dbReference type="ARBA" id="ARBA00008694"/>
    </source>
</evidence>
<dbReference type="InterPro" id="IPR016181">
    <property type="entry name" value="Acyl_CoA_acyltransferase"/>
</dbReference>
<protein>
    <submittedName>
        <fullName evidence="5">Diamine acetyltransferase 2</fullName>
    </submittedName>
</protein>
<organism evidence="5">
    <name type="scientific">Caligus clemensi</name>
    <name type="common">Sea louse</name>
    <dbReference type="NCBI Taxonomy" id="344056"/>
    <lineage>
        <taxon>Eukaryota</taxon>
        <taxon>Metazoa</taxon>
        <taxon>Ecdysozoa</taxon>
        <taxon>Arthropoda</taxon>
        <taxon>Crustacea</taxon>
        <taxon>Multicrustacea</taxon>
        <taxon>Hexanauplia</taxon>
        <taxon>Copepoda</taxon>
        <taxon>Siphonostomatoida</taxon>
        <taxon>Caligidae</taxon>
        <taxon>Caligus</taxon>
    </lineage>
</organism>